<evidence type="ECO:0000256" key="1">
    <source>
        <dbReference type="SAM" id="MobiDB-lite"/>
    </source>
</evidence>
<accession>A0A1X7VE30</accession>
<gene>
    <name evidence="4" type="primary">109580484</name>
</gene>
<reference evidence="5" key="1">
    <citation type="journal article" date="2010" name="Nature">
        <title>The Amphimedon queenslandica genome and the evolution of animal complexity.</title>
        <authorList>
            <person name="Srivastava M."/>
            <person name="Simakov O."/>
            <person name="Chapman J."/>
            <person name="Fahey B."/>
            <person name="Gauthier M.E."/>
            <person name="Mitros T."/>
            <person name="Richards G.S."/>
            <person name="Conaco C."/>
            <person name="Dacre M."/>
            <person name="Hellsten U."/>
            <person name="Larroux C."/>
            <person name="Putnam N.H."/>
            <person name="Stanke M."/>
            <person name="Adamska M."/>
            <person name="Darling A."/>
            <person name="Degnan S.M."/>
            <person name="Oakley T.H."/>
            <person name="Plachetzki D.C."/>
            <person name="Zhai Y."/>
            <person name="Adamski M."/>
            <person name="Calcino A."/>
            <person name="Cummins S.F."/>
            <person name="Goodstein D.M."/>
            <person name="Harris C."/>
            <person name="Jackson D.J."/>
            <person name="Leys S.P."/>
            <person name="Shu S."/>
            <person name="Woodcroft B.J."/>
            <person name="Vervoort M."/>
            <person name="Kosik K.S."/>
            <person name="Manning G."/>
            <person name="Degnan B.M."/>
            <person name="Rokhsar D.S."/>
        </authorList>
    </citation>
    <scope>NUCLEOTIDE SEQUENCE [LARGE SCALE GENOMIC DNA]</scope>
</reference>
<keyword evidence="2" id="KW-0472">Membrane</keyword>
<reference evidence="4" key="2">
    <citation type="submission" date="2017-05" db="UniProtKB">
        <authorList>
            <consortium name="EnsemblMetazoa"/>
        </authorList>
    </citation>
    <scope>IDENTIFICATION</scope>
</reference>
<name>A0A1X7VE30_AMPQE</name>
<dbReference type="KEGG" id="aqu:109580484"/>
<keyword evidence="2" id="KW-0812">Transmembrane</keyword>
<evidence type="ECO:0000256" key="2">
    <source>
        <dbReference type="SAM" id="Phobius"/>
    </source>
</evidence>
<keyword evidence="3" id="KW-0732">Signal</keyword>
<dbReference type="AlphaFoldDB" id="A0A1X7VE30"/>
<keyword evidence="5" id="KW-1185">Reference proteome</keyword>
<organism evidence="4">
    <name type="scientific">Amphimedon queenslandica</name>
    <name type="common">Sponge</name>
    <dbReference type="NCBI Taxonomy" id="400682"/>
    <lineage>
        <taxon>Eukaryota</taxon>
        <taxon>Metazoa</taxon>
        <taxon>Porifera</taxon>
        <taxon>Demospongiae</taxon>
        <taxon>Heteroscleromorpha</taxon>
        <taxon>Haplosclerida</taxon>
        <taxon>Niphatidae</taxon>
        <taxon>Amphimedon</taxon>
    </lineage>
</organism>
<protein>
    <submittedName>
        <fullName evidence="4">Uncharacterized protein</fullName>
    </submittedName>
</protein>
<dbReference type="EnsemblMetazoa" id="XM_019993706.1">
    <property type="protein sequence ID" value="XP_019849265.1"/>
    <property type="gene ID" value="LOC109580484"/>
</dbReference>
<feature type="transmembrane region" description="Helical" evidence="2">
    <location>
        <begin position="340"/>
        <end position="368"/>
    </location>
</feature>
<keyword evidence="2" id="KW-1133">Transmembrane helix</keyword>
<dbReference type="EnsemblMetazoa" id="Aqu2.1.38565_001">
    <property type="protein sequence ID" value="Aqu2.1.38565_001"/>
    <property type="gene ID" value="Aqu2.1.38565"/>
</dbReference>
<feature type="region of interest" description="Disordered" evidence="1">
    <location>
        <begin position="279"/>
        <end position="299"/>
    </location>
</feature>
<evidence type="ECO:0000313" key="5">
    <source>
        <dbReference type="Proteomes" id="UP000007879"/>
    </source>
</evidence>
<evidence type="ECO:0000256" key="3">
    <source>
        <dbReference type="SAM" id="SignalP"/>
    </source>
</evidence>
<feature type="chain" id="PRO_5010883829" evidence="3">
    <location>
        <begin position="27"/>
        <end position="489"/>
    </location>
</feature>
<dbReference type="Proteomes" id="UP000007879">
    <property type="component" value="Unassembled WGS sequence"/>
</dbReference>
<feature type="signal peptide" evidence="3">
    <location>
        <begin position="1"/>
        <end position="26"/>
    </location>
</feature>
<dbReference type="InParanoid" id="A0A1X7VE30"/>
<proteinExistence type="predicted"/>
<evidence type="ECO:0000313" key="4">
    <source>
        <dbReference type="EnsemblMetazoa" id="Aqu2.1.38565_001"/>
    </source>
</evidence>
<sequence length="489" mass="52977">MIKEMSPISFLCKLFAFTLFLAAATSANVCSRFLPSPSNNGGLFTGGVQLLIPSWTFSCQGVINNWFAHVTGNTSVTVGSGIEFQVLKPDPVKSNVYNLIYGNTYGKGGESFNGSRIEIDALNTGSQANLPVRPGYIVGVYIDSNAVNKLSLIYEDTAEDIDIYYWENLTGRMCDLSLCDAKVMRGVRPLIGWTFSNITSESTLSSQENTIELLRSNANPQYCNDSTSAITNCSLLPSTSSAEITMSSLHTSITSSQSLLYTSSSTSKEYFHTTTNSIEGKTSSSLIPSHSTSPTMQASSPIIQASSTATTVSSTANTISPTAATISPTALSNGGTSTQFFFILGVSVAALLIIIIVLLLVLIFLFGYKCIKRCRSERLANKTIVDSARNTTGQNPHISTGVNPSYHQHSIITAAGPTCNTEREEGIQMKEGQQNYELVDSNKYDDIHVYFQPDPPHAIKAKLHTYGNVANNNSKWNEYGPIYEDTDTL</sequence>
<feature type="compositionally biased region" description="Low complexity" evidence="1">
    <location>
        <begin position="282"/>
        <end position="295"/>
    </location>
</feature>